<organism evidence="1 2">
    <name type="scientific">Photobacterium indicum</name>
    <dbReference type="NCBI Taxonomy" id="81447"/>
    <lineage>
        <taxon>Bacteria</taxon>
        <taxon>Pseudomonadati</taxon>
        <taxon>Pseudomonadota</taxon>
        <taxon>Gammaproteobacteria</taxon>
        <taxon>Vibrionales</taxon>
        <taxon>Vibrionaceae</taxon>
        <taxon>Photobacterium</taxon>
    </lineage>
</organism>
<dbReference type="RefSeq" id="WP_107252160.1">
    <property type="nucleotide sequence ID" value="NZ_JAKJTK010000024.1"/>
</dbReference>
<dbReference type="Gene3D" id="1.20.120.330">
    <property type="entry name" value="Nucleotidyltransferases domain 2"/>
    <property type="match status" value="1"/>
</dbReference>
<protein>
    <submittedName>
        <fullName evidence="1">MltR family transcriptional regulator</fullName>
    </submittedName>
</protein>
<gene>
    <name evidence="1" type="ORF">C9J47_02880</name>
</gene>
<dbReference type="NCBIfam" id="NF008234">
    <property type="entry name" value="PRK11001.1"/>
    <property type="match status" value="1"/>
</dbReference>
<dbReference type="SUPFAM" id="SSF158668">
    <property type="entry name" value="MtlR-like"/>
    <property type="match status" value="1"/>
</dbReference>
<dbReference type="InterPro" id="IPR007761">
    <property type="entry name" value="MtlR-like"/>
</dbReference>
<reference evidence="1 2" key="1">
    <citation type="submission" date="2018-03" db="EMBL/GenBank/DDBJ databases">
        <title>Whole genome sequencing of Histamine producing bacteria.</title>
        <authorList>
            <person name="Butler K."/>
        </authorList>
    </citation>
    <scope>NUCLEOTIDE SEQUENCE [LARGE SCALE GENOMIC DNA]</scope>
    <source>
        <strain evidence="1 2">ATCC 19614</strain>
    </source>
</reference>
<evidence type="ECO:0000313" key="2">
    <source>
        <dbReference type="Proteomes" id="UP000241803"/>
    </source>
</evidence>
<comment type="caution">
    <text evidence="1">The sequence shown here is derived from an EMBL/GenBank/DDBJ whole genome shotgun (WGS) entry which is preliminary data.</text>
</comment>
<name>A0A2T3LDS5_9GAMM</name>
<dbReference type="PANTHER" id="PTHR37941:SF1">
    <property type="entry name" value="FUMARASE E-RELATED"/>
    <property type="match status" value="1"/>
</dbReference>
<dbReference type="GO" id="GO:0045892">
    <property type="term" value="P:negative regulation of DNA-templated transcription"/>
    <property type="evidence" value="ECO:0007669"/>
    <property type="project" value="TreeGrafter"/>
</dbReference>
<dbReference type="Proteomes" id="UP000241803">
    <property type="component" value="Unassembled WGS sequence"/>
</dbReference>
<dbReference type="AlphaFoldDB" id="A0A2T3LDS5"/>
<dbReference type="EMBL" id="PYOC01000001">
    <property type="protein sequence ID" value="PSV49527.1"/>
    <property type="molecule type" value="Genomic_DNA"/>
</dbReference>
<dbReference type="InterPro" id="IPR038026">
    <property type="entry name" value="MtlR-like_sf"/>
</dbReference>
<dbReference type="PANTHER" id="PTHR37941">
    <property type="entry name" value="FUMARASE E-RELATED"/>
    <property type="match status" value="1"/>
</dbReference>
<dbReference type="Pfam" id="PF05068">
    <property type="entry name" value="MtlR"/>
    <property type="match status" value="1"/>
</dbReference>
<proteinExistence type="predicted"/>
<sequence length="176" mass="19515">MAQSDQESDILERLSDTSNVRGFIITSVEVFEEAVDSLIQRIFRKDDFAVKSVVGPLLDNSGPLGEITVRLKLLLGLGVVSHNIYQDIDAFLKLRDFLNSDGSDYCFTDPKILQPIKKMHAVQNMGVVQLEIASPGDDVDLIFYQMQLARQEQIIKSALALAIAGICNELGRDSPF</sequence>
<accession>A0A2T3LDS5</accession>
<keyword evidence="2" id="KW-1185">Reference proteome</keyword>
<evidence type="ECO:0000313" key="1">
    <source>
        <dbReference type="EMBL" id="PSV49527.1"/>
    </source>
</evidence>